<evidence type="ECO:0000313" key="2">
    <source>
        <dbReference type="WBParaSite" id="JU765_v2.g4269.t1"/>
    </source>
</evidence>
<dbReference type="WBParaSite" id="JU765_v2.g4269.t1">
    <property type="protein sequence ID" value="JU765_v2.g4269.t1"/>
    <property type="gene ID" value="JU765_v2.g4269"/>
</dbReference>
<organism evidence="1 2">
    <name type="scientific">Panagrolaimus sp. JU765</name>
    <dbReference type="NCBI Taxonomy" id="591449"/>
    <lineage>
        <taxon>Eukaryota</taxon>
        <taxon>Metazoa</taxon>
        <taxon>Ecdysozoa</taxon>
        <taxon>Nematoda</taxon>
        <taxon>Chromadorea</taxon>
        <taxon>Rhabditida</taxon>
        <taxon>Tylenchina</taxon>
        <taxon>Panagrolaimomorpha</taxon>
        <taxon>Panagrolaimoidea</taxon>
        <taxon>Panagrolaimidae</taxon>
        <taxon>Panagrolaimus</taxon>
    </lineage>
</organism>
<name>A0AC34R7K2_9BILA</name>
<reference evidence="2" key="1">
    <citation type="submission" date="2022-11" db="UniProtKB">
        <authorList>
            <consortium name="WormBaseParasite"/>
        </authorList>
    </citation>
    <scope>IDENTIFICATION</scope>
</reference>
<sequence>MEKKRKYAEIKTHFENQGYKVFCDAFIIGSLGGYDPANIGCLINARISRKYSTLMKKLMVSDTIRWSRDIYIEHITGQRQY</sequence>
<dbReference type="Proteomes" id="UP000887576">
    <property type="component" value="Unplaced"/>
</dbReference>
<accession>A0AC34R7K2</accession>
<evidence type="ECO:0000313" key="1">
    <source>
        <dbReference type="Proteomes" id="UP000887576"/>
    </source>
</evidence>
<proteinExistence type="predicted"/>
<protein>
    <submittedName>
        <fullName evidence="2">Uncharacterized protein</fullName>
    </submittedName>
</protein>